<accession>A0A328AHS0</accession>
<comment type="caution">
    <text evidence="3">The sequence shown here is derived from an EMBL/GenBank/DDBJ whole genome shotgun (WGS) entry which is preliminary data.</text>
</comment>
<evidence type="ECO:0000313" key="3">
    <source>
        <dbReference type="EMBL" id="RAK54091.1"/>
    </source>
</evidence>
<dbReference type="AlphaFoldDB" id="A0A328AHS0"/>
<feature type="chain" id="PRO_5016234901" evidence="2">
    <location>
        <begin position="24"/>
        <end position="137"/>
    </location>
</feature>
<reference evidence="4" key="1">
    <citation type="submission" date="2018-05" db="EMBL/GenBank/DDBJ databases">
        <authorList>
            <person name="Li X."/>
        </authorList>
    </citation>
    <scope>NUCLEOTIDE SEQUENCE [LARGE SCALE GENOMIC DNA]</scope>
    <source>
        <strain evidence="4">LX32</strain>
    </source>
</reference>
<sequence>MKTILTALLAAVALGAIAAPALAHEPEERDYAQYFGGYPSFEALYQHEYAGIQHGLRDGSYSRREAGYFFRQLDDIRRREAYYRSRDGYLNPWEGRDIQARLERLHDVMHEAHEEGHAQQDAEGDWSHRDYGDYPRR</sequence>
<dbReference type="RefSeq" id="WP_111527842.1">
    <property type="nucleotide sequence ID" value="NZ_JBHRSG010000002.1"/>
</dbReference>
<dbReference type="Proteomes" id="UP000249254">
    <property type="component" value="Unassembled WGS sequence"/>
</dbReference>
<dbReference type="OrthoDB" id="7569823at2"/>
<keyword evidence="2" id="KW-0732">Signal</keyword>
<evidence type="ECO:0000256" key="1">
    <source>
        <dbReference type="SAM" id="MobiDB-lite"/>
    </source>
</evidence>
<evidence type="ECO:0000313" key="4">
    <source>
        <dbReference type="Proteomes" id="UP000249254"/>
    </source>
</evidence>
<dbReference type="EMBL" id="QFYQ01000001">
    <property type="protein sequence ID" value="RAK54091.1"/>
    <property type="molecule type" value="Genomic_DNA"/>
</dbReference>
<organism evidence="3 4">
    <name type="scientific">Phenylobacterium soli</name>
    <dbReference type="NCBI Taxonomy" id="2170551"/>
    <lineage>
        <taxon>Bacteria</taxon>
        <taxon>Pseudomonadati</taxon>
        <taxon>Pseudomonadota</taxon>
        <taxon>Alphaproteobacteria</taxon>
        <taxon>Caulobacterales</taxon>
        <taxon>Caulobacteraceae</taxon>
        <taxon>Phenylobacterium</taxon>
    </lineage>
</organism>
<feature type="signal peptide" evidence="2">
    <location>
        <begin position="1"/>
        <end position="23"/>
    </location>
</feature>
<keyword evidence="4" id="KW-1185">Reference proteome</keyword>
<feature type="region of interest" description="Disordered" evidence="1">
    <location>
        <begin position="113"/>
        <end position="137"/>
    </location>
</feature>
<gene>
    <name evidence="3" type="ORF">DJ017_05930</name>
</gene>
<protein>
    <submittedName>
        <fullName evidence="3">Uncharacterized protein</fullName>
    </submittedName>
</protein>
<name>A0A328AHS0_9CAUL</name>
<proteinExistence type="predicted"/>
<evidence type="ECO:0000256" key="2">
    <source>
        <dbReference type="SAM" id="SignalP"/>
    </source>
</evidence>